<evidence type="ECO:0000313" key="4">
    <source>
        <dbReference type="Proteomes" id="UP001321749"/>
    </source>
</evidence>
<reference evidence="3" key="2">
    <citation type="submission" date="2023-06" db="EMBL/GenBank/DDBJ databases">
        <authorList>
            <consortium name="Lawrence Berkeley National Laboratory"/>
            <person name="Mondo S.J."/>
            <person name="Hensen N."/>
            <person name="Bonometti L."/>
            <person name="Westerberg I."/>
            <person name="Brannstrom I.O."/>
            <person name="Guillou S."/>
            <person name="Cros-Aarteil S."/>
            <person name="Calhoun S."/>
            <person name="Haridas S."/>
            <person name="Kuo A."/>
            <person name="Pangilinan J."/>
            <person name="Riley R."/>
            <person name="Labutti K."/>
            <person name="Andreopoulos B."/>
            <person name="Lipzen A."/>
            <person name="Chen C."/>
            <person name="Yanf M."/>
            <person name="Daum C."/>
            <person name="Ng V."/>
            <person name="Clum A."/>
            <person name="Steindorff A."/>
            <person name="Ohm R."/>
            <person name="Martin F."/>
            <person name="Silar P."/>
            <person name="Natvig D."/>
            <person name="Lalanne C."/>
            <person name="Gautier V."/>
            <person name="Ament-Velasquez S.L."/>
            <person name="Kruys A."/>
            <person name="Hutchinson M.I."/>
            <person name="Powell A.J."/>
            <person name="Barry K."/>
            <person name="Miller A.N."/>
            <person name="Grigoriev I.V."/>
            <person name="Debuchy R."/>
            <person name="Gladieux P."/>
            <person name="Thoren M.H."/>
            <person name="Johannesson H."/>
        </authorList>
    </citation>
    <scope>NUCLEOTIDE SEQUENCE</scope>
    <source>
        <strain evidence="3">PSN324</strain>
    </source>
</reference>
<feature type="transmembrane region" description="Helical" evidence="2">
    <location>
        <begin position="21"/>
        <end position="40"/>
    </location>
</feature>
<reference evidence="3" key="1">
    <citation type="journal article" date="2023" name="Mol. Phylogenet. Evol.">
        <title>Genome-scale phylogeny and comparative genomics of the fungal order Sordariales.</title>
        <authorList>
            <person name="Hensen N."/>
            <person name="Bonometti L."/>
            <person name="Westerberg I."/>
            <person name="Brannstrom I.O."/>
            <person name="Guillou S."/>
            <person name="Cros-Aarteil S."/>
            <person name="Calhoun S."/>
            <person name="Haridas S."/>
            <person name="Kuo A."/>
            <person name="Mondo S."/>
            <person name="Pangilinan J."/>
            <person name="Riley R."/>
            <person name="LaButti K."/>
            <person name="Andreopoulos B."/>
            <person name="Lipzen A."/>
            <person name="Chen C."/>
            <person name="Yan M."/>
            <person name="Daum C."/>
            <person name="Ng V."/>
            <person name="Clum A."/>
            <person name="Steindorff A."/>
            <person name="Ohm R.A."/>
            <person name="Martin F."/>
            <person name="Silar P."/>
            <person name="Natvig D.O."/>
            <person name="Lalanne C."/>
            <person name="Gautier V."/>
            <person name="Ament-Velasquez S.L."/>
            <person name="Kruys A."/>
            <person name="Hutchinson M.I."/>
            <person name="Powell A.J."/>
            <person name="Barry K."/>
            <person name="Miller A.N."/>
            <person name="Grigoriev I.V."/>
            <person name="Debuchy R."/>
            <person name="Gladieux P."/>
            <person name="Hiltunen Thoren M."/>
            <person name="Johannesson H."/>
        </authorList>
    </citation>
    <scope>NUCLEOTIDE SEQUENCE</scope>
    <source>
        <strain evidence="3">PSN324</strain>
    </source>
</reference>
<feature type="region of interest" description="Disordered" evidence="1">
    <location>
        <begin position="139"/>
        <end position="170"/>
    </location>
</feature>
<dbReference type="EMBL" id="MU864970">
    <property type="protein sequence ID" value="KAK4462588.1"/>
    <property type="molecule type" value="Genomic_DNA"/>
</dbReference>
<dbReference type="AlphaFoldDB" id="A0AAV9HP32"/>
<evidence type="ECO:0000313" key="3">
    <source>
        <dbReference type="EMBL" id="KAK4462588.1"/>
    </source>
</evidence>
<dbReference type="Proteomes" id="UP001321749">
    <property type="component" value="Unassembled WGS sequence"/>
</dbReference>
<evidence type="ECO:0000256" key="2">
    <source>
        <dbReference type="SAM" id="Phobius"/>
    </source>
</evidence>
<proteinExistence type="predicted"/>
<name>A0AAV9HP32_9PEZI</name>
<keyword evidence="2" id="KW-0812">Transmembrane</keyword>
<comment type="caution">
    <text evidence="3">The sequence shown here is derived from an EMBL/GenBank/DDBJ whole genome shotgun (WGS) entry which is preliminary data.</text>
</comment>
<keyword evidence="4" id="KW-1185">Reference proteome</keyword>
<keyword evidence="2" id="KW-0472">Membrane</keyword>
<sequence length="170" mass="18033">MRGEISGMHERKKGTAQASSISMSSSSSAIAMAFIFLGSFSASTLIWAMMAVSSSAVSCFLIFFLSSAFFFPIFLFRIQSFLSFFPLVFSVLVWPVAMGSWALEVVAAGWSFVKLDADVTVSSISDSSSMAARGFSILTSSSSSSSSSSSLLSSSSSRSYSSPMRKGEPT</sequence>
<organism evidence="3 4">
    <name type="scientific">Cladorrhinum samala</name>
    <dbReference type="NCBI Taxonomy" id="585594"/>
    <lineage>
        <taxon>Eukaryota</taxon>
        <taxon>Fungi</taxon>
        <taxon>Dikarya</taxon>
        <taxon>Ascomycota</taxon>
        <taxon>Pezizomycotina</taxon>
        <taxon>Sordariomycetes</taxon>
        <taxon>Sordariomycetidae</taxon>
        <taxon>Sordariales</taxon>
        <taxon>Podosporaceae</taxon>
        <taxon>Cladorrhinum</taxon>
    </lineage>
</organism>
<gene>
    <name evidence="3" type="ORF">QBC42DRAFT_267542</name>
</gene>
<accession>A0AAV9HP32</accession>
<feature type="transmembrane region" description="Helical" evidence="2">
    <location>
        <begin position="81"/>
        <end position="103"/>
    </location>
</feature>
<feature type="compositionally biased region" description="Low complexity" evidence="1">
    <location>
        <begin position="139"/>
        <end position="162"/>
    </location>
</feature>
<protein>
    <submittedName>
        <fullName evidence="3">Uncharacterized protein</fullName>
    </submittedName>
</protein>
<evidence type="ECO:0000256" key="1">
    <source>
        <dbReference type="SAM" id="MobiDB-lite"/>
    </source>
</evidence>
<keyword evidence="2" id="KW-1133">Transmembrane helix</keyword>
<feature type="transmembrane region" description="Helical" evidence="2">
    <location>
        <begin position="46"/>
        <end position="74"/>
    </location>
</feature>